<feature type="domain" description="Rabaptin coiled-coil" evidence="3">
    <location>
        <begin position="14"/>
        <end position="332"/>
    </location>
</feature>
<dbReference type="GO" id="GO:0005096">
    <property type="term" value="F:GTPase activator activity"/>
    <property type="evidence" value="ECO:0007669"/>
    <property type="project" value="InterPro"/>
</dbReference>
<evidence type="ECO:0000256" key="2">
    <source>
        <dbReference type="SAM" id="MobiDB-lite"/>
    </source>
</evidence>
<dbReference type="GO" id="GO:0006897">
    <property type="term" value="P:endocytosis"/>
    <property type="evidence" value="ECO:0007669"/>
    <property type="project" value="InterPro"/>
</dbReference>
<dbReference type="PRINTS" id="PR01432">
    <property type="entry name" value="RABAPTIN"/>
</dbReference>
<proteinExistence type="evidence at transcript level"/>
<dbReference type="InterPro" id="IPR003914">
    <property type="entry name" value="Rabaptin"/>
</dbReference>
<dbReference type="KEGG" id="hmg:100201517"/>
<dbReference type="Pfam" id="PF03528">
    <property type="entry name" value="Rabaptin"/>
    <property type="match status" value="1"/>
</dbReference>
<evidence type="ECO:0000256" key="1">
    <source>
        <dbReference type="SAM" id="Coils"/>
    </source>
</evidence>
<name>T2MDG8_HYDVU</name>
<dbReference type="AlphaFoldDB" id="T2MDG8"/>
<sequence length="753" mass="87848">MDYKEKYEELLAEIEKSELEFGQKRAQFRQLYLDCENKLKDQKDITKQHEQKISELTKQLEIYKTENEGIQTAARLSLESYNEDLTALKKQHKEQLSSLQHLWEVSSQERINLITKQFEDDKNKLIQVNNKLEQRLKELKGDYQDDSNKDGLISLMSNAFSRKSLETKSSSLEIKQYQAQADIDAWKSVVGPLEEENALLKKQLKELKEDNRNCPDRNNIEDENFKEKLNDTKKYLDAERSARVDLEMYVAVLNTQKGVLQEDADKLRRELHSVCHLLEQEKSNHKELKETWTLANEQFITTHNAMQKEMELMREVLTSQQLEQISKSLRNNFSTFKPVTNSEKQKSIESLISFDKEKLSPQFLKRKSPAIASKIKTSISGRIFDSLFPAARELNELINKDKEKSRNTSSPNLLLSDSDDDIEQAIIKQNHDRYNIEKAEEAFGMETPVINESEKNILGLKKSSSHGDIINVESSSQEYLQEKSLSQGDVSWIKNQNEESWSNRSKNRDEESWSMQDSTMTDETESKYSMTSSMVEKNWIEEISQPNQCMMCQNYEEQLQRIQAKFMNVKEKEERLKVDFEKLKTELESEREKFNSLKKSTEIAAADTNSQISIYKTNQAEVDKQVQLLFTQFYQFQNDIIIEMKNLAEERDRCLAEMTSLKEHDESNKCGSHGDLTGNEEHLKSEIMLLKDRLMAEQFDRETTEKILEHNLDLAKKQIATMAKNSALLQEDSRSQDHSRPQDSAWLHDHESQ</sequence>
<accession>T2MDG8</accession>
<dbReference type="EMBL" id="HAAD01003743">
    <property type="protein sequence ID" value="CDG69975.1"/>
    <property type="molecule type" value="mRNA"/>
</dbReference>
<feature type="coiled-coil region" evidence="1">
    <location>
        <begin position="552"/>
        <end position="600"/>
    </location>
</feature>
<dbReference type="PANTHER" id="PTHR31179:SF7">
    <property type="entry name" value="FYVE-TYPE DOMAIN-CONTAINING PROTEIN"/>
    <property type="match status" value="1"/>
</dbReference>
<feature type="region of interest" description="Disordered" evidence="2">
    <location>
        <begin position="496"/>
        <end position="526"/>
    </location>
</feature>
<feature type="region of interest" description="Disordered" evidence="2">
    <location>
        <begin position="725"/>
        <end position="753"/>
    </location>
</feature>
<dbReference type="PANTHER" id="PTHR31179">
    <property type="entry name" value="RAB GTPASE-BINDING EFFECTOR PROTEIN"/>
    <property type="match status" value="1"/>
</dbReference>
<dbReference type="GO" id="GO:0008083">
    <property type="term" value="F:growth factor activity"/>
    <property type="evidence" value="ECO:0007669"/>
    <property type="project" value="InterPro"/>
</dbReference>
<feature type="compositionally biased region" description="Basic and acidic residues" evidence="2">
    <location>
        <begin position="731"/>
        <end position="753"/>
    </location>
</feature>
<organism evidence="4">
    <name type="scientific">Hydra vulgaris</name>
    <name type="common">Hydra</name>
    <name type="synonym">Hydra attenuata</name>
    <dbReference type="NCBI Taxonomy" id="6087"/>
    <lineage>
        <taxon>Eukaryota</taxon>
        <taxon>Metazoa</taxon>
        <taxon>Cnidaria</taxon>
        <taxon>Hydrozoa</taxon>
        <taxon>Hydroidolina</taxon>
        <taxon>Anthoathecata</taxon>
        <taxon>Aplanulata</taxon>
        <taxon>Hydridae</taxon>
        <taxon>Hydra</taxon>
    </lineage>
</organism>
<dbReference type="GeneID" id="100201517"/>
<dbReference type="OrthoDB" id="79940at2759"/>
<evidence type="ECO:0000313" key="4">
    <source>
        <dbReference type="EMBL" id="CDG69975.1"/>
    </source>
</evidence>
<protein>
    <submittedName>
        <fullName evidence="4">Rab GTPase-binding effector protein 1</fullName>
    </submittedName>
</protein>
<evidence type="ECO:0000259" key="3">
    <source>
        <dbReference type="Pfam" id="PF03528"/>
    </source>
</evidence>
<gene>
    <name evidence="4" type="primary">RABEP1</name>
</gene>
<keyword evidence="1" id="KW-0175">Coiled coil</keyword>
<dbReference type="InterPro" id="IPR018514">
    <property type="entry name" value="Rabaptin_CC"/>
</dbReference>
<reference evidence="4" key="1">
    <citation type="journal article" date="2013" name="Genome Biol. Evol.">
        <title>Punctuated emergences of genetic and phenotypic innovations in eumetazoan, bilaterian, euteleostome, and hominidae ancestors.</title>
        <authorList>
            <person name="Wenger Y."/>
            <person name="Galliot B."/>
        </authorList>
    </citation>
    <scope>NUCLEOTIDE SEQUENCE</scope>
    <source>
        <tissue evidence="4">Whole animals</tissue>
    </source>
</reference>
<feature type="coiled-coil region" evidence="1">
    <location>
        <begin position="7"/>
        <end position="149"/>
    </location>
</feature>
<feature type="compositionally biased region" description="Polar residues" evidence="2">
    <location>
        <begin position="513"/>
        <end position="526"/>
    </location>
</feature>